<gene>
    <name evidence="2" type="ORF">YQE_12411</name>
</gene>
<proteinExistence type="predicted"/>
<protein>
    <submittedName>
        <fullName evidence="2">Uncharacterized protein</fullName>
    </submittedName>
</protein>
<reference evidence="2" key="1">
    <citation type="journal article" date="2013" name="Genome Biol.">
        <title>Draft genome of the mountain pine beetle, Dendroctonus ponderosae Hopkins, a major forest pest.</title>
        <authorList>
            <person name="Keeling C.I."/>
            <person name="Yuen M.M."/>
            <person name="Liao N.Y."/>
            <person name="Docking T.R."/>
            <person name="Chan S.K."/>
            <person name="Taylor G.A."/>
            <person name="Palmquist D.L."/>
            <person name="Jackman S.D."/>
            <person name="Nguyen A."/>
            <person name="Li M."/>
            <person name="Henderson H."/>
            <person name="Janes J.K."/>
            <person name="Zhao Y."/>
            <person name="Pandoh P."/>
            <person name="Moore R."/>
            <person name="Sperling F.A."/>
            <person name="Huber D.P."/>
            <person name="Birol I."/>
            <person name="Jones S.J."/>
            <person name="Bohlmann J."/>
        </authorList>
    </citation>
    <scope>NUCLEOTIDE SEQUENCE</scope>
</reference>
<sequence>MQATRACETSGRNSISIKYGPGHEKFPSWPVPAAAEASARASSGGGSSRSKSWTDHTNYPKEKTIAYTRPHMKRQHSQYTQQVMKIFQGFYLVCFGRILLSSY</sequence>
<organism evidence="2">
    <name type="scientific">Dendroctonus ponderosae</name>
    <name type="common">Mountain pine beetle</name>
    <dbReference type="NCBI Taxonomy" id="77166"/>
    <lineage>
        <taxon>Eukaryota</taxon>
        <taxon>Metazoa</taxon>
        <taxon>Ecdysozoa</taxon>
        <taxon>Arthropoda</taxon>
        <taxon>Hexapoda</taxon>
        <taxon>Insecta</taxon>
        <taxon>Pterygota</taxon>
        <taxon>Neoptera</taxon>
        <taxon>Endopterygota</taxon>
        <taxon>Coleoptera</taxon>
        <taxon>Polyphaga</taxon>
        <taxon>Cucujiformia</taxon>
        <taxon>Curculionidae</taxon>
        <taxon>Scolytinae</taxon>
        <taxon>Dendroctonus</taxon>
    </lineage>
</organism>
<feature type="compositionally biased region" description="Basic and acidic residues" evidence="1">
    <location>
        <begin position="52"/>
        <end position="64"/>
    </location>
</feature>
<feature type="compositionally biased region" description="Low complexity" evidence="1">
    <location>
        <begin position="33"/>
        <end position="42"/>
    </location>
</feature>
<feature type="region of interest" description="Disordered" evidence="1">
    <location>
        <begin position="1"/>
        <end position="73"/>
    </location>
</feature>
<dbReference type="EMBL" id="KB741280">
    <property type="protein sequence ID" value="ENN71011.1"/>
    <property type="molecule type" value="Genomic_DNA"/>
</dbReference>
<evidence type="ECO:0000256" key="1">
    <source>
        <dbReference type="SAM" id="MobiDB-lite"/>
    </source>
</evidence>
<name>N6TRT6_DENPD</name>
<dbReference type="HOGENOM" id="CLU_2266439_0_0_1"/>
<evidence type="ECO:0000313" key="2">
    <source>
        <dbReference type="EMBL" id="ENN71011.1"/>
    </source>
</evidence>
<accession>N6TRT6</accession>
<feature type="non-terminal residue" evidence="2">
    <location>
        <position position="1"/>
    </location>
</feature>
<dbReference type="AlphaFoldDB" id="N6TRT6"/>
<dbReference type="OrthoDB" id="10063560at2759"/>